<comment type="caution">
    <text evidence="3">The sequence shown here is derived from an EMBL/GenBank/DDBJ whole genome shotgun (WGS) entry which is preliminary data.</text>
</comment>
<dbReference type="EMBL" id="JACEEZ010026438">
    <property type="protein sequence ID" value="KAG0692792.1"/>
    <property type="molecule type" value="Genomic_DNA"/>
</dbReference>
<evidence type="ECO:0000313" key="3">
    <source>
        <dbReference type="EMBL" id="KAG0692792.1"/>
    </source>
</evidence>
<protein>
    <recommendedName>
        <fullName evidence="2">Peptidase A2 domain-containing protein</fullName>
    </recommendedName>
</protein>
<dbReference type="InterPro" id="IPR001969">
    <property type="entry name" value="Aspartic_peptidase_AS"/>
</dbReference>
<evidence type="ECO:0000259" key="2">
    <source>
        <dbReference type="PROSITE" id="PS50175"/>
    </source>
</evidence>
<dbReference type="Proteomes" id="UP000770661">
    <property type="component" value="Unassembled WGS sequence"/>
</dbReference>
<evidence type="ECO:0000313" key="4">
    <source>
        <dbReference type="Proteomes" id="UP000770661"/>
    </source>
</evidence>
<organism evidence="3 4">
    <name type="scientific">Chionoecetes opilio</name>
    <name type="common">Atlantic snow crab</name>
    <name type="synonym">Cancer opilio</name>
    <dbReference type="NCBI Taxonomy" id="41210"/>
    <lineage>
        <taxon>Eukaryota</taxon>
        <taxon>Metazoa</taxon>
        <taxon>Ecdysozoa</taxon>
        <taxon>Arthropoda</taxon>
        <taxon>Crustacea</taxon>
        <taxon>Multicrustacea</taxon>
        <taxon>Malacostraca</taxon>
        <taxon>Eumalacostraca</taxon>
        <taxon>Eucarida</taxon>
        <taxon>Decapoda</taxon>
        <taxon>Pleocyemata</taxon>
        <taxon>Brachyura</taxon>
        <taxon>Eubrachyura</taxon>
        <taxon>Majoidea</taxon>
        <taxon>Majidae</taxon>
        <taxon>Chionoecetes</taxon>
    </lineage>
</organism>
<dbReference type="PROSITE" id="PS50175">
    <property type="entry name" value="ASP_PROT_RETROV"/>
    <property type="match status" value="1"/>
</dbReference>
<name>A0A8J8WDX1_CHIOP</name>
<dbReference type="OrthoDB" id="6932368at2759"/>
<dbReference type="GO" id="GO:0006508">
    <property type="term" value="P:proteolysis"/>
    <property type="evidence" value="ECO:0007669"/>
    <property type="project" value="InterPro"/>
</dbReference>
<feature type="region of interest" description="Disordered" evidence="1">
    <location>
        <begin position="1"/>
        <end position="21"/>
    </location>
</feature>
<proteinExistence type="predicted"/>
<sequence length="179" mass="19318">MSLQCPQLQPRTTLSSPCSPSWYPSFQQKSSLSRISSRLRSFPLKGNAGPPTPTAHPHLSNASTVHGPPNLNPASNVSRSRTPGLCWYHDNFGRKASKCDPPARTQHKTKKASTSAAYFSPNLIAAPPSRKKRSNLSFLIDTGADVSVIPAPASLRTLPPILHFSPLTGPKYLFTHGAP</sequence>
<dbReference type="GO" id="GO:0004190">
    <property type="term" value="F:aspartic-type endopeptidase activity"/>
    <property type="evidence" value="ECO:0007669"/>
    <property type="project" value="InterPro"/>
</dbReference>
<gene>
    <name evidence="3" type="ORF">GWK47_003229</name>
</gene>
<dbReference type="AlphaFoldDB" id="A0A8J8WDX1"/>
<dbReference type="PROSITE" id="PS00141">
    <property type="entry name" value="ASP_PROTEASE"/>
    <property type="match status" value="1"/>
</dbReference>
<reference evidence="3" key="1">
    <citation type="submission" date="2020-07" db="EMBL/GenBank/DDBJ databases">
        <title>The High-quality genome of the commercially important snow crab, Chionoecetes opilio.</title>
        <authorList>
            <person name="Jeong J.-H."/>
            <person name="Ryu S."/>
        </authorList>
    </citation>
    <scope>NUCLEOTIDE SEQUENCE</scope>
    <source>
        <strain evidence="3">MADBK_172401_WGS</strain>
        <tissue evidence="3">Digestive gland</tissue>
    </source>
</reference>
<accession>A0A8J8WDX1</accession>
<feature type="domain" description="Peptidase A2" evidence="2">
    <location>
        <begin position="136"/>
        <end position="150"/>
    </location>
</feature>
<dbReference type="InterPro" id="IPR001995">
    <property type="entry name" value="Peptidase_A2_cat"/>
</dbReference>
<evidence type="ECO:0000256" key="1">
    <source>
        <dbReference type="SAM" id="MobiDB-lite"/>
    </source>
</evidence>
<feature type="region of interest" description="Disordered" evidence="1">
    <location>
        <begin position="41"/>
        <end position="80"/>
    </location>
</feature>
<keyword evidence="4" id="KW-1185">Reference proteome</keyword>